<comment type="caution">
    <text evidence="1">The sequence shown here is derived from an EMBL/GenBank/DDBJ whole genome shotgun (WGS) entry which is preliminary data.</text>
</comment>
<dbReference type="Proteomes" id="UP001160148">
    <property type="component" value="Unassembled WGS sequence"/>
</dbReference>
<organism evidence="1 2">
    <name type="scientific">Macrosiphum euphorbiae</name>
    <name type="common">potato aphid</name>
    <dbReference type="NCBI Taxonomy" id="13131"/>
    <lineage>
        <taxon>Eukaryota</taxon>
        <taxon>Metazoa</taxon>
        <taxon>Ecdysozoa</taxon>
        <taxon>Arthropoda</taxon>
        <taxon>Hexapoda</taxon>
        <taxon>Insecta</taxon>
        <taxon>Pterygota</taxon>
        <taxon>Neoptera</taxon>
        <taxon>Paraneoptera</taxon>
        <taxon>Hemiptera</taxon>
        <taxon>Sternorrhyncha</taxon>
        <taxon>Aphidomorpha</taxon>
        <taxon>Aphidoidea</taxon>
        <taxon>Aphididae</taxon>
        <taxon>Macrosiphini</taxon>
        <taxon>Macrosiphum</taxon>
    </lineage>
</organism>
<dbReference type="PANTHER" id="PTHR47027:SF8">
    <property type="entry name" value="RIBONUCLEASE H"/>
    <property type="match status" value="1"/>
</dbReference>
<gene>
    <name evidence="1" type="ORF">MEUPH1_LOCUS17742</name>
</gene>
<name>A0AAV0X4E6_9HEMI</name>
<dbReference type="EMBL" id="CARXXK010000003">
    <property type="protein sequence ID" value="CAI6362694.1"/>
    <property type="molecule type" value="Genomic_DNA"/>
</dbReference>
<reference evidence="1 2" key="1">
    <citation type="submission" date="2023-01" db="EMBL/GenBank/DDBJ databases">
        <authorList>
            <person name="Whitehead M."/>
        </authorList>
    </citation>
    <scope>NUCLEOTIDE SEQUENCE [LARGE SCALE GENOMIC DNA]</scope>
</reference>
<dbReference type="PANTHER" id="PTHR47027">
    <property type="entry name" value="REVERSE TRANSCRIPTASE DOMAIN-CONTAINING PROTEIN"/>
    <property type="match status" value="1"/>
</dbReference>
<protein>
    <recommendedName>
        <fullName evidence="3">Reverse transcriptase domain-containing protein</fullName>
    </recommendedName>
</protein>
<evidence type="ECO:0000313" key="1">
    <source>
        <dbReference type="EMBL" id="CAI6362694.1"/>
    </source>
</evidence>
<keyword evidence="2" id="KW-1185">Reference proteome</keyword>
<proteinExistence type="predicted"/>
<evidence type="ECO:0008006" key="3">
    <source>
        <dbReference type="Google" id="ProtNLM"/>
    </source>
</evidence>
<evidence type="ECO:0000313" key="2">
    <source>
        <dbReference type="Proteomes" id="UP001160148"/>
    </source>
</evidence>
<accession>A0AAV0X4E6</accession>
<sequence length="104" mass="12389">MHNAYEKGLVPKDFEKCLMIPLPKKKKSEKCEDHRTISLITHASKILTKIIHKRIEAKISVNLKEDRFGFRRNRGTREVILCLRMIMEKMYRVNKPMYIAFIDL</sequence>
<dbReference type="AlphaFoldDB" id="A0AAV0X4E6"/>